<gene>
    <name evidence="7" type="ORF">KHM83_00560</name>
</gene>
<dbReference type="PANTHER" id="PTHR43525">
    <property type="entry name" value="PROTEIN MALY"/>
    <property type="match status" value="1"/>
</dbReference>
<dbReference type="Proteomes" id="UP000746471">
    <property type="component" value="Unassembled WGS sequence"/>
</dbReference>
<sequence>MTYDFDKITDRQNTNCMSTDGYREYMFPSFGDIQFPYADSQFIRMWIADMEFQTPEAIRNAIKDRLDHGIFGYSKVFDPDYYRAMLNWTESRYGWSFDKTHLLTSPGIIPALYELVEYICAPDEKVMIVTPSYAFFKHAADYNHVELVISELINNDGYYTMDYDDLRTKAADPKVKLCIFCNPHNPTGRIWTESELKTFGDICLENDVMMISDEIHCDLIRTGTQHTPLAKVFPDTDQIITCMSPSKTFNMAGLMFSNIIIPNQTIREKWLARHYPFDNPLSITATQAAYTEGAEWLTALKAYLDANFDFVDNFIKTELPKASFRIPEATYLAWIDISAYLPDEENLPLFFAKNAGVLLEGGDMFVSNSNGHIRLNLACPRAILAEGLERIKKAMV</sequence>
<accession>A0ABS5PJ90</accession>
<keyword evidence="7" id="KW-0032">Aminotransferase</keyword>
<comment type="caution">
    <text evidence="7">The sequence shown here is derived from an EMBL/GenBank/DDBJ whole genome shotgun (WGS) entry which is preliminary data.</text>
</comment>
<dbReference type="NCBIfam" id="TIGR04350">
    <property type="entry name" value="C_S_lyase_PatB"/>
    <property type="match status" value="1"/>
</dbReference>
<evidence type="ECO:0000256" key="1">
    <source>
        <dbReference type="ARBA" id="ARBA00001933"/>
    </source>
</evidence>
<name>A0ABS5PJ90_9FIRM</name>
<keyword evidence="4" id="KW-0456">Lyase</keyword>
<keyword evidence="8" id="KW-1185">Reference proteome</keyword>
<dbReference type="InterPro" id="IPR004839">
    <property type="entry name" value="Aminotransferase_I/II_large"/>
</dbReference>
<dbReference type="Gene3D" id="3.40.640.10">
    <property type="entry name" value="Type I PLP-dependent aspartate aminotransferase-like (Major domain)"/>
    <property type="match status" value="1"/>
</dbReference>
<dbReference type="InterPro" id="IPR015422">
    <property type="entry name" value="PyrdxlP-dep_Trfase_small"/>
</dbReference>
<keyword evidence="3" id="KW-0663">Pyridoxal phosphate</keyword>
<dbReference type="EC" id="4.4.1.13" evidence="2"/>
<dbReference type="PANTHER" id="PTHR43525:SF1">
    <property type="entry name" value="PROTEIN MALY"/>
    <property type="match status" value="1"/>
</dbReference>
<feature type="domain" description="Aminotransferase class I/classII large" evidence="6">
    <location>
        <begin position="49"/>
        <end position="391"/>
    </location>
</feature>
<evidence type="ECO:0000256" key="4">
    <source>
        <dbReference type="ARBA" id="ARBA00023239"/>
    </source>
</evidence>
<dbReference type="EMBL" id="JAHBCL010000001">
    <property type="protein sequence ID" value="MBS7525158.1"/>
    <property type="molecule type" value="Genomic_DNA"/>
</dbReference>
<evidence type="ECO:0000313" key="8">
    <source>
        <dbReference type="Proteomes" id="UP000746471"/>
    </source>
</evidence>
<keyword evidence="7" id="KW-0808">Transferase</keyword>
<dbReference type="InterPro" id="IPR027619">
    <property type="entry name" value="C-S_lyase_PatB-like"/>
</dbReference>
<evidence type="ECO:0000256" key="2">
    <source>
        <dbReference type="ARBA" id="ARBA00012224"/>
    </source>
</evidence>
<dbReference type="RefSeq" id="WP_213234943.1">
    <property type="nucleotide sequence ID" value="NZ_JAHBCL010000001.1"/>
</dbReference>
<dbReference type="GO" id="GO:0008483">
    <property type="term" value="F:transaminase activity"/>
    <property type="evidence" value="ECO:0007669"/>
    <property type="project" value="UniProtKB-KW"/>
</dbReference>
<dbReference type="SUPFAM" id="SSF53383">
    <property type="entry name" value="PLP-dependent transferases"/>
    <property type="match status" value="1"/>
</dbReference>
<comment type="similarity">
    <text evidence="5">Belongs to the class-II pyridoxal-phosphate-dependent aminotransferase family. MalY/PatB cystathionine beta-lyase subfamily.</text>
</comment>
<evidence type="ECO:0000256" key="3">
    <source>
        <dbReference type="ARBA" id="ARBA00022898"/>
    </source>
</evidence>
<protein>
    <recommendedName>
        <fullName evidence="2">cysteine-S-conjugate beta-lyase</fullName>
        <ecNumber evidence="2">4.4.1.13</ecNumber>
    </recommendedName>
</protein>
<dbReference type="CDD" id="cd00609">
    <property type="entry name" value="AAT_like"/>
    <property type="match status" value="1"/>
</dbReference>
<comment type="cofactor">
    <cofactor evidence="1">
        <name>pyridoxal 5'-phosphate</name>
        <dbReference type="ChEBI" id="CHEBI:597326"/>
    </cofactor>
</comment>
<dbReference type="InterPro" id="IPR015424">
    <property type="entry name" value="PyrdxlP-dep_Trfase"/>
</dbReference>
<dbReference type="Gene3D" id="3.90.1150.10">
    <property type="entry name" value="Aspartate Aminotransferase, domain 1"/>
    <property type="match status" value="1"/>
</dbReference>
<organism evidence="7 8">
    <name type="scientific">Fusibacter paucivorans</name>
    <dbReference type="NCBI Taxonomy" id="76009"/>
    <lineage>
        <taxon>Bacteria</taxon>
        <taxon>Bacillati</taxon>
        <taxon>Bacillota</taxon>
        <taxon>Clostridia</taxon>
        <taxon>Eubacteriales</taxon>
        <taxon>Eubacteriales Family XII. Incertae Sedis</taxon>
        <taxon>Fusibacter</taxon>
    </lineage>
</organism>
<dbReference type="Pfam" id="PF00155">
    <property type="entry name" value="Aminotran_1_2"/>
    <property type="match status" value="1"/>
</dbReference>
<evidence type="ECO:0000313" key="7">
    <source>
        <dbReference type="EMBL" id="MBS7525158.1"/>
    </source>
</evidence>
<evidence type="ECO:0000256" key="5">
    <source>
        <dbReference type="ARBA" id="ARBA00037974"/>
    </source>
</evidence>
<dbReference type="InterPro" id="IPR051798">
    <property type="entry name" value="Class-II_PLP-Dep_Aminotrans"/>
</dbReference>
<proteinExistence type="inferred from homology"/>
<evidence type="ECO:0000259" key="6">
    <source>
        <dbReference type="Pfam" id="PF00155"/>
    </source>
</evidence>
<reference evidence="7 8" key="1">
    <citation type="submission" date="2021-05" db="EMBL/GenBank/DDBJ databases">
        <title>Fusibacter ferrireducens sp. nov., an anaerobic, sulfur- and Fe-reducing bacterium isolated from the mangrove sediment.</title>
        <authorList>
            <person name="Qiu D."/>
        </authorList>
    </citation>
    <scope>NUCLEOTIDE SEQUENCE [LARGE SCALE GENOMIC DNA]</scope>
    <source>
        <strain evidence="7 8">DSM 12116</strain>
    </source>
</reference>
<dbReference type="InterPro" id="IPR015421">
    <property type="entry name" value="PyrdxlP-dep_Trfase_major"/>
</dbReference>